<dbReference type="EMBL" id="CAAALY010098190">
    <property type="protein sequence ID" value="VEL28837.1"/>
    <property type="molecule type" value="Genomic_DNA"/>
</dbReference>
<dbReference type="AlphaFoldDB" id="A0A448X5R4"/>
<proteinExistence type="predicted"/>
<protein>
    <submittedName>
        <fullName evidence="1">Uncharacterized protein</fullName>
    </submittedName>
</protein>
<name>A0A448X5R4_9PLAT</name>
<dbReference type="Proteomes" id="UP000784294">
    <property type="component" value="Unassembled WGS sequence"/>
</dbReference>
<keyword evidence="2" id="KW-1185">Reference proteome</keyword>
<comment type="caution">
    <text evidence="1">The sequence shown here is derived from an EMBL/GenBank/DDBJ whole genome shotgun (WGS) entry which is preliminary data.</text>
</comment>
<organism evidence="1 2">
    <name type="scientific">Protopolystoma xenopodis</name>
    <dbReference type="NCBI Taxonomy" id="117903"/>
    <lineage>
        <taxon>Eukaryota</taxon>
        <taxon>Metazoa</taxon>
        <taxon>Spiralia</taxon>
        <taxon>Lophotrochozoa</taxon>
        <taxon>Platyhelminthes</taxon>
        <taxon>Monogenea</taxon>
        <taxon>Polyopisthocotylea</taxon>
        <taxon>Polystomatidea</taxon>
        <taxon>Polystomatidae</taxon>
        <taxon>Protopolystoma</taxon>
    </lineage>
</organism>
<evidence type="ECO:0000313" key="2">
    <source>
        <dbReference type="Proteomes" id="UP000784294"/>
    </source>
</evidence>
<accession>A0A448X5R4</accession>
<sequence length="82" mass="9054">MQACCSPTDTQTERQTDLPETDLCASLMGLVSITLWSELYRPVRTAVAVVTFQPHASVSSVCHYATWQQAAHIDRGHGLSYD</sequence>
<gene>
    <name evidence="1" type="ORF">PXEA_LOCUS22277</name>
</gene>
<reference evidence="1" key="1">
    <citation type="submission" date="2018-11" db="EMBL/GenBank/DDBJ databases">
        <authorList>
            <consortium name="Pathogen Informatics"/>
        </authorList>
    </citation>
    <scope>NUCLEOTIDE SEQUENCE</scope>
</reference>
<evidence type="ECO:0000313" key="1">
    <source>
        <dbReference type="EMBL" id="VEL28837.1"/>
    </source>
</evidence>